<dbReference type="SUPFAM" id="SSF56300">
    <property type="entry name" value="Metallo-dependent phosphatases"/>
    <property type="match status" value="1"/>
</dbReference>
<sequence>MSEKKEIKQGGTQKKEEKKKSSAFWLWIIILFILWWFNNYTLKTNSVSMKSAKVSSKMRFAVISDLHATKHGIKNKTIFEAVDKEKPDVVFFLGDMYTRESERELMSKPVELAEEFISTGYPVYAVTGEHDTDREYINDLENAGVNVLEYESEYIDVKGNRVHLMGIDNVYYSPTFNLGNEFSTDENSFDLLLAHIPNYEKFAAFGADLTICADTHGDMVQLPFLGPLYDTETKTWLPKLSDKELKIYDKGFFDYDGGKMFITSGIGVYPGPFRFNNRPEVVILDVEPKR</sequence>
<feature type="domain" description="Calcineurin-like phosphoesterase" evidence="2">
    <location>
        <begin position="58"/>
        <end position="217"/>
    </location>
</feature>
<dbReference type="Proteomes" id="UP000183190">
    <property type="component" value="Unassembled WGS sequence"/>
</dbReference>
<dbReference type="InterPro" id="IPR004843">
    <property type="entry name" value="Calcineurin-like_PHP"/>
</dbReference>
<proteinExistence type="predicted"/>
<evidence type="ECO:0000313" key="4">
    <source>
        <dbReference type="Proteomes" id="UP000183190"/>
    </source>
</evidence>
<dbReference type="PANTHER" id="PTHR31302">
    <property type="entry name" value="TRANSMEMBRANE PROTEIN WITH METALLOPHOSPHOESTERASE DOMAIN-RELATED"/>
    <property type="match status" value="1"/>
</dbReference>
<keyword evidence="1" id="KW-0472">Membrane</keyword>
<organism evidence="3 4">
    <name type="scientific">Ruminococcus flavefaciens</name>
    <dbReference type="NCBI Taxonomy" id="1265"/>
    <lineage>
        <taxon>Bacteria</taxon>
        <taxon>Bacillati</taxon>
        <taxon>Bacillota</taxon>
        <taxon>Clostridia</taxon>
        <taxon>Eubacteriales</taxon>
        <taxon>Oscillospiraceae</taxon>
        <taxon>Ruminococcus</taxon>
    </lineage>
</organism>
<dbReference type="AlphaFoldDB" id="A0A1H6JUH5"/>
<gene>
    <name evidence="3" type="ORF">SAMN02910265_02024</name>
</gene>
<dbReference type="InterPro" id="IPR029052">
    <property type="entry name" value="Metallo-depent_PP-like"/>
</dbReference>
<reference evidence="3 4" key="1">
    <citation type="submission" date="2016-10" db="EMBL/GenBank/DDBJ databases">
        <authorList>
            <person name="de Groot N.N."/>
        </authorList>
    </citation>
    <scope>NUCLEOTIDE SEQUENCE [LARGE SCALE GENOMIC DNA]</scope>
    <source>
        <strain evidence="3 4">YAD2003</strain>
    </source>
</reference>
<dbReference type="InterPro" id="IPR051158">
    <property type="entry name" value="Metallophosphoesterase_sf"/>
</dbReference>
<dbReference type="OrthoDB" id="9780884at2"/>
<keyword evidence="1" id="KW-1133">Transmembrane helix</keyword>
<dbReference type="PANTHER" id="PTHR31302:SF0">
    <property type="entry name" value="TRANSMEMBRANE PROTEIN WITH METALLOPHOSPHOESTERASE DOMAIN"/>
    <property type="match status" value="1"/>
</dbReference>
<name>A0A1H6JUH5_RUMFL</name>
<dbReference type="GO" id="GO:0016787">
    <property type="term" value="F:hydrolase activity"/>
    <property type="evidence" value="ECO:0007669"/>
    <property type="project" value="InterPro"/>
</dbReference>
<keyword evidence="1" id="KW-0812">Transmembrane</keyword>
<evidence type="ECO:0000256" key="1">
    <source>
        <dbReference type="SAM" id="Phobius"/>
    </source>
</evidence>
<evidence type="ECO:0000259" key="2">
    <source>
        <dbReference type="Pfam" id="PF00149"/>
    </source>
</evidence>
<dbReference type="EMBL" id="FNWV01000006">
    <property type="protein sequence ID" value="SEH66278.1"/>
    <property type="molecule type" value="Genomic_DNA"/>
</dbReference>
<evidence type="ECO:0000313" key="3">
    <source>
        <dbReference type="EMBL" id="SEH66278.1"/>
    </source>
</evidence>
<feature type="transmembrane region" description="Helical" evidence="1">
    <location>
        <begin position="21"/>
        <end position="38"/>
    </location>
</feature>
<accession>A0A1H6JUH5</accession>
<protein>
    <recommendedName>
        <fullName evidence="2">Calcineurin-like phosphoesterase domain-containing protein</fullName>
    </recommendedName>
</protein>
<dbReference type="RefSeq" id="WP_074716994.1">
    <property type="nucleotide sequence ID" value="NZ_FNWV01000006.1"/>
</dbReference>
<dbReference type="Gene3D" id="3.60.21.10">
    <property type="match status" value="1"/>
</dbReference>
<dbReference type="Pfam" id="PF00149">
    <property type="entry name" value="Metallophos"/>
    <property type="match status" value="1"/>
</dbReference>